<evidence type="ECO:0000256" key="5">
    <source>
        <dbReference type="ARBA" id="ARBA00023136"/>
    </source>
</evidence>
<evidence type="ECO:0000256" key="6">
    <source>
        <dbReference type="SAM" id="MobiDB-lite"/>
    </source>
</evidence>
<protein>
    <submittedName>
        <fullName evidence="7">Flagellar biosynthesis protein, FliO</fullName>
    </submittedName>
</protein>
<comment type="subcellular location">
    <subcellularLocation>
        <location evidence="1">Cell membrane</location>
    </subcellularLocation>
</comment>
<sequence length="137" mass="15010">MNETQPKLQNKPRKKTSRRRPVARPLEMPQPALSFVPRAVAPNAGGILSSILGWLRARRAQSLQTSKLRVSETIQLGDKRFVSVVHVDGRRFLIGGSSTSVALLTQLDSAEAPFGEALRKAAAPRKRSTSTRTRKAA</sequence>
<gene>
    <name evidence="7" type="ORF">SAMN05421819_0631</name>
</gene>
<keyword evidence="8" id="KW-1185">Reference proteome</keyword>
<dbReference type="InterPro" id="IPR022781">
    <property type="entry name" value="Flagellar_biosynth_FliO"/>
</dbReference>
<organism evidence="7 8">
    <name type="scientific">Bryocella elongata</name>
    <dbReference type="NCBI Taxonomy" id="863522"/>
    <lineage>
        <taxon>Bacteria</taxon>
        <taxon>Pseudomonadati</taxon>
        <taxon>Acidobacteriota</taxon>
        <taxon>Terriglobia</taxon>
        <taxon>Terriglobales</taxon>
        <taxon>Acidobacteriaceae</taxon>
        <taxon>Bryocella</taxon>
    </lineage>
</organism>
<keyword evidence="7" id="KW-0969">Cilium</keyword>
<keyword evidence="2" id="KW-1003">Cell membrane</keyword>
<proteinExistence type="predicted"/>
<dbReference type="GO" id="GO:0016020">
    <property type="term" value="C:membrane"/>
    <property type="evidence" value="ECO:0007669"/>
    <property type="project" value="InterPro"/>
</dbReference>
<dbReference type="RefSeq" id="WP_103931536.1">
    <property type="nucleotide sequence ID" value="NZ_FNVA01000001.1"/>
</dbReference>
<dbReference type="OrthoDB" id="9943990at2"/>
<feature type="region of interest" description="Disordered" evidence="6">
    <location>
        <begin position="118"/>
        <end position="137"/>
    </location>
</feature>
<evidence type="ECO:0000256" key="1">
    <source>
        <dbReference type="ARBA" id="ARBA00004236"/>
    </source>
</evidence>
<name>A0A1H5TJ42_9BACT</name>
<accession>A0A1H5TJ42</accession>
<keyword evidence="7" id="KW-0966">Cell projection</keyword>
<reference evidence="7 8" key="1">
    <citation type="submission" date="2016-10" db="EMBL/GenBank/DDBJ databases">
        <authorList>
            <person name="de Groot N.N."/>
        </authorList>
    </citation>
    <scope>NUCLEOTIDE SEQUENCE [LARGE SCALE GENOMIC DNA]</scope>
    <source>
        <strain evidence="7 8">DSM 22489</strain>
    </source>
</reference>
<dbReference type="Pfam" id="PF04347">
    <property type="entry name" value="FliO"/>
    <property type="match status" value="1"/>
</dbReference>
<keyword evidence="5" id="KW-0472">Membrane</keyword>
<evidence type="ECO:0000313" key="7">
    <source>
        <dbReference type="EMBL" id="SEF62784.1"/>
    </source>
</evidence>
<keyword evidence="7" id="KW-0282">Flagellum</keyword>
<dbReference type="Proteomes" id="UP000236728">
    <property type="component" value="Unassembled WGS sequence"/>
</dbReference>
<feature type="compositionally biased region" description="Basic residues" evidence="6">
    <location>
        <begin position="122"/>
        <end position="137"/>
    </location>
</feature>
<dbReference type="GO" id="GO:0044781">
    <property type="term" value="P:bacterial-type flagellum organization"/>
    <property type="evidence" value="ECO:0007669"/>
    <property type="project" value="InterPro"/>
</dbReference>
<keyword evidence="3" id="KW-0812">Transmembrane</keyword>
<evidence type="ECO:0000256" key="3">
    <source>
        <dbReference type="ARBA" id="ARBA00022692"/>
    </source>
</evidence>
<evidence type="ECO:0000256" key="2">
    <source>
        <dbReference type="ARBA" id="ARBA00022475"/>
    </source>
</evidence>
<feature type="region of interest" description="Disordered" evidence="6">
    <location>
        <begin position="1"/>
        <end position="28"/>
    </location>
</feature>
<keyword evidence="4" id="KW-1133">Transmembrane helix</keyword>
<dbReference type="AlphaFoldDB" id="A0A1H5TJ42"/>
<evidence type="ECO:0000256" key="4">
    <source>
        <dbReference type="ARBA" id="ARBA00022989"/>
    </source>
</evidence>
<evidence type="ECO:0000313" key="8">
    <source>
        <dbReference type="Proteomes" id="UP000236728"/>
    </source>
</evidence>
<dbReference type="EMBL" id="FNVA01000001">
    <property type="protein sequence ID" value="SEF62784.1"/>
    <property type="molecule type" value="Genomic_DNA"/>
</dbReference>
<feature type="compositionally biased region" description="Basic residues" evidence="6">
    <location>
        <begin position="10"/>
        <end position="22"/>
    </location>
</feature>